<evidence type="ECO:0000256" key="1">
    <source>
        <dbReference type="ARBA" id="ARBA00004115"/>
    </source>
</evidence>
<dbReference type="InterPro" id="IPR011047">
    <property type="entry name" value="Quinoprotein_ADH-like_sf"/>
</dbReference>
<keyword evidence="15" id="KW-1185">Reference proteome</keyword>
<dbReference type="Proteomes" id="UP000030671">
    <property type="component" value="Unassembled WGS sequence"/>
</dbReference>
<dbReference type="RefSeq" id="XP_009548280.1">
    <property type="nucleotide sequence ID" value="XM_009549985.1"/>
</dbReference>
<dbReference type="Gene3D" id="2.130.10.10">
    <property type="entry name" value="YVTN repeat-like/Quinoprotein amine dehydrogenase"/>
    <property type="match status" value="1"/>
</dbReference>
<dbReference type="GO" id="GO:0034975">
    <property type="term" value="P:protein folding in endoplasmic reticulum"/>
    <property type="evidence" value="ECO:0007669"/>
    <property type="project" value="TreeGrafter"/>
</dbReference>
<organism evidence="14 15">
    <name type="scientific">Heterobasidion irregulare (strain TC 32-1)</name>
    <dbReference type="NCBI Taxonomy" id="747525"/>
    <lineage>
        <taxon>Eukaryota</taxon>
        <taxon>Fungi</taxon>
        <taxon>Dikarya</taxon>
        <taxon>Basidiomycota</taxon>
        <taxon>Agaricomycotina</taxon>
        <taxon>Agaricomycetes</taxon>
        <taxon>Russulales</taxon>
        <taxon>Bondarzewiaceae</taxon>
        <taxon>Heterobasidion</taxon>
        <taxon>Heterobasidion annosum species complex</taxon>
    </lineage>
</organism>
<accession>W4K1L9</accession>
<dbReference type="InterPro" id="IPR011678">
    <property type="entry name" value="EMC1_C"/>
</dbReference>
<keyword evidence="6 11" id="KW-0732">Signal</keyword>
<comment type="subunit">
    <text evidence="3">Component of the ER membrane protein complex (EMC).</text>
</comment>
<dbReference type="KEGG" id="hir:HETIRDRAFT_435076"/>
<evidence type="ECO:0000256" key="6">
    <source>
        <dbReference type="ARBA" id="ARBA00022729"/>
    </source>
</evidence>
<evidence type="ECO:0000256" key="4">
    <source>
        <dbReference type="ARBA" id="ARBA00020824"/>
    </source>
</evidence>
<dbReference type="Pfam" id="PF25293">
    <property type="entry name" value="Beta-prop_EMC1_N"/>
    <property type="match status" value="1"/>
</dbReference>
<dbReference type="EMBL" id="KI925460">
    <property type="protein sequence ID" value="ETW79718.1"/>
    <property type="molecule type" value="Genomic_DNA"/>
</dbReference>
<feature type="domain" description="ER membrane protein complex subunit 1 C-terminal" evidence="12">
    <location>
        <begin position="781"/>
        <end position="996"/>
    </location>
</feature>
<protein>
    <recommendedName>
        <fullName evidence="4">ER membrane protein complex subunit 1</fullName>
    </recommendedName>
</protein>
<dbReference type="GeneID" id="20674797"/>
<dbReference type="InterPro" id="IPR026895">
    <property type="entry name" value="EMC1"/>
</dbReference>
<evidence type="ECO:0000313" key="15">
    <source>
        <dbReference type="Proteomes" id="UP000030671"/>
    </source>
</evidence>
<evidence type="ECO:0000256" key="10">
    <source>
        <dbReference type="ARBA" id="ARBA00023180"/>
    </source>
</evidence>
<dbReference type="AlphaFoldDB" id="W4K1L9"/>
<comment type="subcellular location">
    <subcellularLocation>
        <location evidence="1">Endoplasmic reticulum membrane</location>
        <topology evidence="1">Single-pass type I membrane protein</topology>
    </subcellularLocation>
</comment>
<dbReference type="SUPFAM" id="SSF50998">
    <property type="entry name" value="Quinoprotein alcohol dehydrogenase-like"/>
    <property type="match status" value="1"/>
</dbReference>
<evidence type="ECO:0000313" key="14">
    <source>
        <dbReference type="EMBL" id="ETW79718.1"/>
    </source>
</evidence>
<reference evidence="14 15" key="1">
    <citation type="journal article" date="2012" name="New Phytol.">
        <title>Insight into trade-off between wood decay and parasitism from the genome of a fungal forest pathogen.</title>
        <authorList>
            <person name="Olson A."/>
            <person name="Aerts A."/>
            <person name="Asiegbu F."/>
            <person name="Belbahri L."/>
            <person name="Bouzid O."/>
            <person name="Broberg A."/>
            <person name="Canback B."/>
            <person name="Coutinho P.M."/>
            <person name="Cullen D."/>
            <person name="Dalman K."/>
            <person name="Deflorio G."/>
            <person name="van Diepen L.T."/>
            <person name="Dunand C."/>
            <person name="Duplessis S."/>
            <person name="Durling M."/>
            <person name="Gonthier P."/>
            <person name="Grimwood J."/>
            <person name="Fossdal C.G."/>
            <person name="Hansson D."/>
            <person name="Henrissat B."/>
            <person name="Hietala A."/>
            <person name="Himmelstrand K."/>
            <person name="Hoffmeister D."/>
            <person name="Hogberg N."/>
            <person name="James T.Y."/>
            <person name="Karlsson M."/>
            <person name="Kohler A."/>
            <person name="Kues U."/>
            <person name="Lee Y.H."/>
            <person name="Lin Y.C."/>
            <person name="Lind M."/>
            <person name="Lindquist E."/>
            <person name="Lombard V."/>
            <person name="Lucas S."/>
            <person name="Lunden K."/>
            <person name="Morin E."/>
            <person name="Murat C."/>
            <person name="Park J."/>
            <person name="Raffaello T."/>
            <person name="Rouze P."/>
            <person name="Salamov A."/>
            <person name="Schmutz J."/>
            <person name="Solheim H."/>
            <person name="Stahlberg J."/>
            <person name="Velez H."/>
            <person name="de Vries R.P."/>
            <person name="Wiebenga A."/>
            <person name="Woodward S."/>
            <person name="Yakovlev I."/>
            <person name="Garbelotto M."/>
            <person name="Martin F."/>
            <person name="Grigoriev I.V."/>
            <person name="Stenlid J."/>
        </authorList>
    </citation>
    <scope>NUCLEOTIDE SEQUENCE [LARGE SCALE GENOMIC DNA]</scope>
    <source>
        <strain evidence="14 15">TC 32-1</strain>
    </source>
</reference>
<dbReference type="InterPro" id="IPR015943">
    <property type="entry name" value="WD40/YVTN_repeat-like_dom_sf"/>
</dbReference>
<gene>
    <name evidence="14" type="ORF">HETIRDRAFT_435076</name>
</gene>
<evidence type="ECO:0000259" key="12">
    <source>
        <dbReference type="Pfam" id="PF07774"/>
    </source>
</evidence>
<keyword evidence="10" id="KW-0325">Glycoprotein</keyword>
<feature type="domain" description="EMC1 first beta-propeller" evidence="13">
    <location>
        <begin position="19"/>
        <end position="339"/>
    </location>
</feature>
<feature type="chain" id="PRO_5004843955" description="ER membrane protein complex subunit 1" evidence="11">
    <location>
        <begin position="20"/>
        <end position="998"/>
    </location>
</feature>
<evidence type="ECO:0000256" key="2">
    <source>
        <dbReference type="ARBA" id="ARBA00007904"/>
    </source>
</evidence>
<evidence type="ECO:0000256" key="5">
    <source>
        <dbReference type="ARBA" id="ARBA00022692"/>
    </source>
</evidence>
<evidence type="ECO:0000256" key="7">
    <source>
        <dbReference type="ARBA" id="ARBA00022824"/>
    </source>
</evidence>
<sequence length="998" mass="109437">MRVITSFTISLLFSAVSYALHESEAGIVDWYNANIGVPLSDSSSTSPSFHTKQNQPPHKALLLTATSSNVLAALHAGNGSVAWRYIYEDNDSIVYYQRDKDVVASLSGPGGATLRIFDFETGDLIAEKFLHNPNTARLFEPNDVGTSMTFLSQEGQFSDMLVLTSGHVLRRVDSSGKVQWTWTSPDETSLVIYSKVLVSPSAVYLVGLAKSFASYTLHISAISPSTGDLITSASIPSTVTDGPSSIVCLNTNDYSMPPRVVWLEAGTIRAVALTSELKGTPVSVKGATYERIVDVGLAEKGHFVALKSDGSGRVLKLDSEKAGLKVIWEFSDSARSDRYTESLYTGGLDKDGRPFVGRVFWSHALGRASAHVYAPHLAEGKGLVSGFTFNFDTNTHGIISHVSLTTTTGAIQLWQGDKIQWTREESLSRIQLAEMVELPEPNTIATHVRDEHETFVGRLIRQFSDARDFPAYLTHFVRRFATGSYASATSRVEPANTNASKPLSRDDFGFRKIIVAATDAGKIFGLDSTNGKILWSRVLGLGWAAQVGGRINPVKLFVTRTVNEESEPQVVLVTQRRADNSLVDTVLFHINALTGEDATGVSPSGEVLQGVDIISGPLIEAYMLEGESRIVILLDEFRQVYLYPNTPANRESFDATAPSLRFPLRTGEPGYRQLTGHQVALDAGINNMAQIYATWATSLPPSHEIISVVTRPKGLVASLGKVLGDRTTLYKYLNPHMFAVLTSSPNSCGVRVLDGAKGSTLYSAIVGKAPGGCDVKAMFVENWLVYVYWDGEFEGVGMTKGYRAVSVELYEGRGVDDKTSSSDMSSFSNESLIVNAIEQAFVFPHRITAIASTSTKFGVTTKDLIVANEKQQIQSFPRRILDPRRPKHKPTAEEQEEQLFQYDPVIPDDPRRVLSHNYEVANIRHILTSPSQLESTSLVFAYGLDLFFTRVAPSGTFDVLSDSFNKVQLVLTVCGLAIAIMITKPMVQKKRLRERWYQ</sequence>
<dbReference type="eggNOG" id="KOG2103">
    <property type="taxonomic scope" value="Eukaryota"/>
</dbReference>
<dbReference type="OrthoDB" id="28092at2759"/>
<name>W4K1L9_HETIT</name>
<dbReference type="InParanoid" id="W4K1L9"/>
<comment type="similarity">
    <text evidence="2">Belongs to the EMC1 family.</text>
</comment>
<proteinExistence type="inferred from homology"/>
<evidence type="ECO:0000256" key="3">
    <source>
        <dbReference type="ARBA" id="ARBA00011276"/>
    </source>
</evidence>
<dbReference type="PANTHER" id="PTHR21573">
    <property type="entry name" value="ER MEMBRANE PROTEIN COMPLEX SUBUNIT 1"/>
    <property type="match status" value="1"/>
</dbReference>
<keyword evidence="5" id="KW-0812">Transmembrane</keyword>
<keyword evidence="7" id="KW-0256">Endoplasmic reticulum</keyword>
<evidence type="ECO:0000256" key="11">
    <source>
        <dbReference type="SAM" id="SignalP"/>
    </source>
</evidence>
<keyword evidence="9" id="KW-0472">Membrane</keyword>
<dbReference type="Pfam" id="PF07774">
    <property type="entry name" value="EMC1_C"/>
    <property type="match status" value="1"/>
</dbReference>
<evidence type="ECO:0000259" key="13">
    <source>
        <dbReference type="Pfam" id="PF25293"/>
    </source>
</evidence>
<dbReference type="PANTHER" id="PTHR21573:SF0">
    <property type="entry name" value="ER MEMBRANE PROTEIN COMPLEX SUBUNIT 1"/>
    <property type="match status" value="1"/>
</dbReference>
<dbReference type="HOGENOM" id="CLU_005034_1_0_1"/>
<evidence type="ECO:0000256" key="8">
    <source>
        <dbReference type="ARBA" id="ARBA00022989"/>
    </source>
</evidence>
<feature type="signal peptide" evidence="11">
    <location>
        <begin position="1"/>
        <end position="19"/>
    </location>
</feature>
<keyword evidence="8" id="KW-1133">Transmembrane helix</keyword>
<dbReference type="STRING" id="747525.W4K1L9"/>
<dbReference type="InterPro" id="IPR058545">
    <property type="entry name" value="Beta-prop_EMC1_1st"/>
</dbReference>
<evidence type="ECO:0000256" key="9">
    <source>
        <dbReference type="ARBA" id="ARBA00023136"/>
    </source>
</evidence>
<dbReference type="GO" id="GO:0072546">
    <property type="term" value="C:EMC complex"/>
    <property type="evidence" value="ECO:0007669"/>
    <property type="project" value="InterPro"/>
</dbReference>